<dbReference type="Gene3D" id="3.90.1530.30">
    <property type="match status" value="1"/>
</dbReference>
<dbReference type="SMART" id="SM00470">
    <property type="entry name" value="ParB"/>
    <property type="match status" value="1"/>
</dbReference>
<dbReference type="PANTHER" id="PTHR33375:SF7">
    <property type="entry name" value="CHROMOSOME 2-PARTITIONING PROTEIN PARB-RELATED"/>
    <property type="match status" value="1"/>
</dbReference>
<evidence type="ECO:0000313" key="4">
    <source>
        <dbReference type="Proteomes" id="UP001169063"/>
    </source>
</evidence>
<evidence type="ECO:0000256" key="1">
    <source>
        <dbReference type="SAM" id="MobiDB-lite"/>
    </source>
</evidence>
<dbReference type="PANTHER" id="PTHR33375">
    <property type="entry name" value="CHROMOSOME-PARTITIONING PROTEIN PARB-RELATED"/>
    <property type="match status" value="1"/>
</dbReference>
<dbReference type="Proteomes" id="UP001169063">
    <property type="component" value="Unassembled WGS sequence"/>
</dbReference>
<dbReference type="InterPro" id="IPR050336">
    <property type="entry name" value="Chromosome_partition/occlusion"/>
</dbReference>
<proteinExistence type="predicted"/>
<protein>
    <submittedName>
        <fullName evidence="3">ParB/RepB/Spo0J family partition protein</fullName>
    </submittedName>
</protein>
<reference evidence="3" key="1">
    <citation type="submission" date="2023-07" db="EMBL/GenBank/DDBJ databases">
        <title>Brevundimonas soil sp. nov., isolated from the soil of chemical plant.</title>
        <authorList>
            <person name="Wu N."/>
        </authorList>
    </citation>
    <scope>NUCLEOTIDE SEQUENCE</scope>
    <source>
        <strain evidence="3">XZ-24</strain>
    </source>
</reference>
<dbReference type="Gene3D" id="1.10.10.2830">
    <property type="match status" value="1"/>
</dbReference>
<organism evidence="3 4">
    <name type="scientific">Peiella sedimenti</name>
    <dbReference type="NCBI Taxonomy" id="3061083"/>
    <lineage>
        <taxon>Bacteria</taxon>
        <taxon>Pseudomonadati</taxon>
        <taxon>Pseudomonadota</taxon>
        <taxon>Alphaproteobacteria</taxon>
        <taxon>Caulobacterales</taxon>
        <taxon>Caulobacteraceae</taxon>
        <taxon>Peiella</taxon>
    </lineage>
</organism>
<dbReference type="Pfam" id="PF02195">
    <property type="entry name" value="ParB_N"/>
    <property type="match status" value="1"/>
</dbReference>
<dbReference type="CDD" id="cd16406">
    <property type="entry name" value="ParB_N_like"/>
    <property type="match status" value="1"/>
</dbReference>
<comment type="caution">
    <text evidence="3">The sequence shown here is derived from an EMBL/GenBank/DDBJ whole genome shotgun (WGS) entry which is preliminary data.</text>
</comment>
<gene>
    <name evidence="3" type="ORF">Q0812_11915</name>
</gene>
<evidence type="ECO:0000259" key="2">
    <source>
        <dbReference type="SMART" id="SM00470"/>
    </source>
</evidence>
<dbReference type="RefSeq" id="WP_302110563.1">
    <property type="nucleotide sequence ID" value="NZ_JAUKTR010000005.1"/>
</dbReference>
<keyword evidence="4" id="KW-1185">Reference proteome</keyword>
<dbReference type="SUPFAM" id="SSF109709">
    <property type="entry name" value="KorB DNA-binding domain-like"/>
    <property type="match status" value="1"/>
</dbReference>
<dbReference type="InterPro" id="IPR003115">
    <property type="entry name" value="ParB_N"/>
</dbReference>
<feature type="region of interest" description="Disordered" evidence="1">
    <location>
        <begin position="383"/>
        <end position="423"/>
    </location>
</feature>
<dbReference type="EMBL" id="JAUKTR010000005">
    <property type="protein sequence ID" value="MDO1560133.1"/>
    <property type="molecule type" value="Genomic_DNA"/>
</dbReference>
<dbReference type="SUPFAM" id="SSF110849">
    <property type="entry name" value="ParB/Sulfiredoxin"/>
    <property type="match status" value="1"/>
</dbReference>
<name>A0ABT8SQA9_9CAUL</name>
<evidence type="ECO:0000313" key="3">
    <source>
        <dbReference type="EMBL" id="MDO1560133.1"/>
    </source>
</evidence>
<accession>A0ABT8SQA9</accession>
<dbReference type="InterPro" id="IPR036086">
    <property type="entry name" value="ParB/Sulfiredoxin_sf"/>
</dbReference>
<sequence length="633" mass="69145">MTMQPSQPVQRGVEIHVPLSKLKASPRNARRTPHAPTDIESLAASIAVKGLLQPPVVEPERSAEGGETGAYLVTIGEGRRQALRLLAKRKQISKTAPVRCLLDSDNDAFEISLDENVTRFAMHPADQFEAFRDLAETKGWSAEEIGARFGITAHTVRQRLRLGAVSPNLLRLYRDGELGLDQLMAFAVTDDHARQEQVYEQLSYNRSPSYIRRVLTEAEVPATDRRAVFIGPEAYEAAGGRIRRDLFAEDQGGWFEDVGLLEELVLSALRTEAERLRLAEGWRWAESLLDYPHDHGLRRLYPHSPAHDDATKARLKALADEYDGHIASLGEDAEAPPEIETRLGEIEAELAAAAAPVFDDEQRALAGLLVSLGRDGKVRVDRGFVRPQDEPPAPEAEAAEGADADREEGSGEAEVDGGPKPLPERLIADLAAHRTAALRDRLAEHPEAAFLALLHVLVQQTFGHGRGGSCLEITLTHTALEPYAEGIADTPAVEAIEARHAHWAARLPESRDAVWTALAQLSAEERLSLLAHCVSLSLNAVRTRSSAWGRWSDDDLADLVGLDMRRYWQATPQSYFGRLSKAQILAAVAEAHPEAVARLDGLKKDALVQAAADLLGAEGWLPPLLRPAAAPPA</sequence>
<feature type="domain" description="ParB-like N-terminal" evidence="2">
    <location>
        <begin position="15"/>
        <end position="117"/>
    </location>
</feature>